<evidence type="ECO:0000259" key="2">
    <source>
        <dbReference type="PROSITE" id="PS50097"/>
    </source>
</evidence>
<accession>A0AAX6MSV7</accession>
<dbReference type="Gene3D" id="3.30.710.10">
    <property type="entry name" value="Potassium Channel Kv1.1, Chain A"/>
    <property type="match status" value="1"/>
</dbReference>
<feature type="domain" description="BTB" evidence="2">
    <location>
        <begin position="28"/>
        <end position="94"/>
    </location>
</feature>
<evidence type="ECO:0000313" key="4">
    <source>
        <dbReference type="Proteomes" id="UP001369815"/>
    </source>
</evidence>
<dbReference type="InterPro" id="IPR045068">
    <property type="entry name" value="BACURD1-3"/>
</dbReference>
<gene>
    <name evidence="3" type="ORF">Daesc_003371</name>
</gene>
<feature type="compositionally biased region" description="Low complexity" evidence="1">
    <location>
        <begin position="1"/>
        <end position="13"/>
    </location>
</feature>
<protein>
    <recommendedName>
        <fullName evidence="2">BTB domain-containing protein</fullName>
    </recommendedName>
</protein>
<comment type="caution">
    <text evidence="3">The sequence shown here is derived from an EMBL/GenBank/DDBJ whole genome shotgun (WGS) entry which is preliminary data.</text>
</comment>
<dbReference type="InterPro" id="IPR003131">
    <property type="entry name" value="T1-type_BTB"/>
</dbReference>
<evidence type="ECO:0000256" key="1">
    <source>
        <dbReference type="SAM" id="MobiDB-lite"/>
    </source>
</evidence>
<name>A0AAX6MSV7_9PEZI</name>
<dbReference type="PANTHER" id="PTHR11145:SF8">
    <property type="entry name" value="RE57120P"/>
    <property type="match status" value="1"/>
</dbReference>
<reference evidence="3 4" key="1">
    <citation type="journal article" date="2024" name="Front Chem Biol">
        <title>Unveiling the potential of Daldinia eschscholtzii MFLUCC 19-0629 through bioactivity and bioinformatics studies for enhanced sustainable agriculture production.</title>
        <authorList>
            <person name="Brooks S."/>
            <person name="Weaver J.A."/>
            <person name="Klomchit A."/>
            <person name="Alharthi S.A."/>
            <person name="Onlamun T."/>
            <person name="Nurani R."/>
            <person name="Vong T.K."/>
            <person name="Alberti F."/>
            <person name="Greco C."/>
        </authorList>
    </citation>
    <scope>NUCLEOTIDE SEQUENCE [LARGE SCALE GENOMIC DNA]</scope>
    <source>
        <strain evidence="3">MFLUCC 19-0629</strain>
    </source>
</reference>
<dbReference type="PROSITE" id="PS50097">
    <property type="entry name" value="BTB"/>
    <property type="match status" value="1"/>
</dbReference>
<evidence type="ECO:0000313" key="3">
    <source>
        <dbReference type="EMBL" id="KAK6955728.1"/>
    </source>
</evidence>
<dbReference type="InterPro" id="IPR011333">
    <property type="entry name" value="SKP1/BTB/POZ_sf"/>
</dbReference>
<feature type="region of interest" description="Disordered" evidence="1">
    <location>
        <begin position="1"/>
        <end position="29"/>
    </location>
</feature>
<dbReference type="SMART" id="SM00225">
    <property type="entry name" value="BTB"/>
    <property type="match status" value="1"/>
</dbReference>
<dbReference type="Proteomes" id="UP001369815">
    <property type="component" value="Unassembled WGS sequence"/>
</dbReference>
<dbReference type="AlphaFoldDB" id="A0AAX6MSV7"/>
<dbReference type="GO" id="GO:0051260">
    <property type="term" value="P:protein homooligomerization"/>
    <property type="evidence" value="ECO:0007669"/>
    <property type="project" value="InterPro"/>
</dbReference>
<dbReference type="EMBL" id="JBANMG010000003">
    <property type="protein sequence ID" value="KAK6955728.1"/>
    <property type="molecule type" value="Genomic_DNA"/>
</dbReference>
<dbReference type="CDD" id="cd18316">
    <property type="entry name" value="BTB_POZ_KCTD-like"/>
    <property type="match status" value="1"/>
</dbReference>
<dbReference type="Pfam" id="PF02214">
    <property type="entry name" value="BTB_2"/>
    <property type="match status" value="1"/>
</dbReference>
<dbReference type="PANTHER" id="PTHR11145">
    <property type="entry name" value="BTB/POZ DOMAIN-CONTAINING ADAPTER FOR CUL3-MEDIATED RHOA DEGRADATION PROTEIN FAMILY MEMBER"/>
    <property type="match status" value="1"/>
</dbReference>
<keyword evidence="4" id="KW-1185">Reference proteome</keyword>
<organism evidence="3 4">
    <name type="scientific">Daldinia eschscholtzii</name>
    <dbReference type="NCBI Taxonomy" id="292717"/>
    <lineage>
        <taxon>Eukaryota</taxon>
        <taxon>Fungi</taxon>
        <taxon>Dikarya</taxon>
        <taxon>Ascomycota</taxon>
        <taxon>Pezizomycotina</taxon>
        <taxon>Sordariomycetes</taxon>
        <taxon>Xylariomycetidae</taxon>
        <taxon>Xylariales</taxon>
        <taxon>Hypoxylaceae</taxon>
        <taxon>Daldinia</taxon>
    </lineage>
</organism>
<proteinExistence type="predicted"/>
<sequence length="239" mass="26705">MSSYSDDASRSSSFTDGATRDDFSNPGDRVTLQVGERRFTTLRDTLVESSYFAARLSGRWNDADADGSYFVDANPALFEHILTYLRSGNFPVFFDSRSLTFDHARYLALLGEARYFGVRKLVEWIENKKYLDVVEITRSVIVDDDVTSASMHAHMSAASADSKVDLSTTWGQKRVRVCPYNFSHNGSSSGCTCDLPPRTGERDKYIKDELVLRAVVTITTATFNPDRCLGDGTALERIN</sequence>
<dbReference type="InterPro" id="IPR000210">
    <property type="entry name" value="BTB/POZ_dom"/>
</dbReference>
<dbReference type="SUPFAM" id="SSF54695">
    <property type="entry name" value="POZ domain"/>
    <property type="match status" value="1"/>
</dbReference>